<proteinExistence type="predicted"/>
<organism evidence="2 3">
    <name type="scientific">Vibrio crassostreae</name>
    <dbReference type="NCBI Taxonomy" id="246167"/>
    <lineage>
        <taxon>Bacteria</taxon>
        <taxon>Pseudomonadati</taxon>
        <taxon>Pseudomonadota</taxon>
        <taxon>Gammaproteobacteria</taxon>
        <taxon>Vibrionales</taxon>
        <taxon>Vibrionaceae</taxon>
        <taxon>Vibrio</taxon>
    </lineage>
</organism>
<reference evidence="3" key="1">
    <citation type="submission" date="2014-06" db="EMBL/GenBank/DDBJ databases">
        <authorList>
            <person name="Le Roux Frederique"/>
        </authorList>
    </citation>
    <scope>NUCLEOTIDE SEQUENCE [LARGE SCALE GENOMIC DNA]</scope>
    <source>
        <strain evidence="3">J5-5</strain>
    </source>
</reference>
<keyword evidence="1" id="KW-1133">Transmembrane helix</keyword>
<sequence>MFLLESNLIPETWGNAKPKLSKALGDYIKQAEIEVKAGRESLYRVEDTFMLLRGEQSPSGAKELVVVALAGDMAIGTLSALNHGVANGFDSIRAHFNQRGAYRYIQRKLQLPVREIETHKNEHVLQIRFDDMGGRSKSKSNAKTITTTTNKNNSLGIGGDNNGFALSGIENSDINLSMTDHGAMAVAGKTAEEAFNFGNNALDLASDSVDASLNFGENALDGAFSFGESALGANADLSEYAIGANTNLSEHAIDSIKSMAGQQTETTKAAIAMANASKAREQTGENESNNELLKNVSLMVGILSTLMTMAYLFSGRKK</sequence>
<accession>A0A822MR07</accession>
<keyword evidence="1" id="KW-0812">Transmembrane</keyword>
<evidence type="ECO:0000313" key="2">
    <source>
        <dbReference type="EMBL" id="CDS93817.1"/>
    </source>
</evidence>
<dbReference type="EMBL" id="CCJV01000002">
    <property type="protein sequence ID" value="CDS93817.1"/>
    <property type="molecule type" value="Genomic_DNA"/>
</dbReference>
<name>A0A822MR07_9VIBR</name>
<evidence type="ECO:0000256" key="1">
    <source>
        <dbReference type="SAM" id="Phobius"/>
    </source>
</evidence>
<feature type="transmembrane region" description="Helical" evidence="1">
    <location>
        <begin position="296"/>
        <end position="313"/>
    </location>
</feature>
<dbReference type="Proteomes" id="UP000049495">
    <property type="component" value="Unassembled WGS sequence"/>
</dbReference>
<protein>
    <submittedName>
        <fullName evidence="2">Uncharacterized protein</fullName>
    </submittedName>
</protein>
<comment type="caution">
    <text evidence="2">The sequence shown here is derived from an EMBL/GenBank/DDBJ whole genome shotgun (WGS) entry which is preliminary data.</text>
</comment>
<dbReference type="RefSeq" id="WP_055318270.1">
    <property type="nucleotide sequence ID" value="NZ_CCJV01000002.1"/>
</dbReference>
<keyword evidence="1" id="KW-0472">Membrane</keyword>
<evidence type="ECO:0000313" key="3">
    <source>
        <dbReference type="Proteomes" id="UP000049495"/>
    </source>
</evidence>
<dbReference type="AlphaFoldDB" id="A0A822MR07"/>
<gene>
    <name evidence="2" type="ORF">VCR5J5_100005</name>
</gene>